<keyword evidence="8" id="KW-1185">Reference proteome</keyword>
<dbReference type="AlphaFoldDB" id="M2Y2X3"/>
<sequence>MSSRRMAKSLSLKTTLKLRSGAELPQLGFGVWDSPSHLTTKSCLEALKVGYRHIDTAQVYGNEAEVGEAIKKADIPRKDLFITSKVLAAEGDEEVTYQKCLESVKKIDGDNGYLDLLLIHNGQTQGARGIKALWPVMEKLHQEGKLKSIGVSNTGVGLIESMKGYAKVWPPHVNQLELHPWCQQREVVEYCHKNGIAVEAYCPLVRNKKAADKTLKSIAERHGKSTAQVLLRYCLQKAWAPLPKSDNPERIAQNANIYDFALSDEDVQSLDGVGEKEAEALVVAVDNKKTS</sequence>
<feature type="binding site" evidence="4">
    <location>
        <position position="120"/>
    </location>
    <ligand>
        <name>substrate</name>
    </ligand>
</feature>
<dbReference type="STRING" id="675120.M2Y2X3"/>
<dbReference type="PROSITE" id="PS00798">
    <property type="entry name" value="ALDOKETO_REDUCTASE_1"/>
    <property type="match status" value="1"/>
</dbReference>
<keyword evidence="2" id="KW-0560">Oxidoreductase</keyword>
<dbReference type="PANTHER" id="PTHR43827">
    <property type="entry name" value="2,5-DIKETO-D-GLUCONIC ACID REDUCTASE"/>
    <property type="match status" value="1"/>
</dbReference>
<dbReference type="OMA" id="YCLQKNW"/>
<accession>M2Y2X3</accession>
<dbReference type="Proteomes" id="UP000016933">
    <property type="component" value="Unassembled WGS sequence"/>
</dbReference>
<name>M2Y2X3_DOTSN</name>
<evidence type="ECO:0000313" key="8">
    <source>
        <dbReference type="Proteomes" id="UP000016933"/>
    </source>
</evidence>
<dbReference type="InterPro" id="IPR020471">
    <property type="entry name" value="AKR"/>
</dbReference>
<dbReference type="Gene3D" id="3.20.20.100">
    <property type="entry name" value="NADP-dependent oxidoreductase domain"/>
    <property type="match status" value="1"/>
</dbReference>
<dbReference type="OrthoDB" id="416253at2759"/>
<dbReference type="Pfam" id="PF00248">
    <property type="entry name" value="Aldo_ket_red"/>
    <property type="match status" value="1"/>
</dbReference>
<dbReference type="InterPro" id="IPR023210">
    <property type="entry name" value="NADP_OxRdtase_dom"/>
</dbReference>
<evidence type="ECO:0000256" key="2">
    <source>
        <dbReference type="ARBA" id="ARBA00023002"/>
    </source>
</evidence>
<dbReference type="eggNOG" id="KOG1577">
    <property type="taxonomic scope" value="Eukaryota"/>
</dbReference>
<dbReference type="HOGENOM" id="CLU_023205_0_1_1"/>
<dbReference type="InterPro" id="IPR036812">
    <property type="entry name" value="NAD(P)_OxRdtase_dom_sf"/>
</dbReference>
<proteinExistence type="inferred from homology"/>
<gene>
    <name evidence="7" type="ORF">DOTSEDRAFT_83306</name>
</gene>
<dbReference type="GO" id="GO:0016491">
    <property type="term" value="F:oxidoreductase activity"/>
    <property type="evidence" value="ECO:0007669"/>
    <property type="project" value="UniProtKB-KW"/>
</dbReference>
<evidence type="ECO:0000259" key="6">
    <source>
        <dbReference type="Pfam" id="PF00248"/>
    </source>
</evidence>
<evidence type="ECO:0000256" key="5">
    <source>
        <dbReference type="PIRSR" id="PIRSR000097-3"/>
    </source>
</evidence>
<reference evidence="7 8" key="2">
    <citation type="journal article" date="2012" name="PLoS Pathog.">
        <title>Diverse lifestyles and strategies of plant pathogenesis encoded in the genomes of eighteen Dothideomycetes fungi.</title>
        <authorList>
            <person name="Ohm R.A."/>
            <person name="Feau N."/>
            <person name="Henrissat B."/>
            <person name="Schoch C.L."/>
            <person name="Horwitz B.A."/>
            <person name="Barry K.W."/>
            <person name="Condon B.J."/>
            <person name="Copeland A.C."/>
            <person name="Dhillon B."/>
            <person name="Glaser F."/>
            <person name="Hesse C.N."/>
            <person name="Kosti I."/>
            <person name="LaButti K."/>
            <person name="Lindquist E.A."/>
            <person name="Lucas S."/>
            <person name="Salamov A.A."/>
            <person name="Bradshaw R.E."/>
            <person name="Ciuffetti L."/>
            <person name="Hamelin R.C."/>
            <person name="Kema G.H.J."/>
            <person name="Lawrence C."/>
            <person name="Scott J.A."/>
            <person name="Spatafora J.W."/>
            <person name="Turgeon B.G."/>
            <person name="de Wit P.J.G.M."/>
            <person name="Zhong S."/>
            <person name="Goodwin S.B."/>
            <person name="Grigoriev I.V."/>
        </authorList>
    </citation>
    <scope>NUCLEOTIDE SEQUENCE [LARGE SCALE GENOMIC DNA]</scope>
    <source>
        <strain evidence="8">NZE10 / CBS 128990</strain>
    </source>
</reference>
<dbReference type="PROSITE" id="PS00063">
    <property type="entry name" value="ALDOKETO_REDUCTASE_3"/>
    <property type="match status" value="1"/>
</dbReference>
<evidence type="ECO:0000256" key="4">
    <source>
        <dbReference type="PIRSR" id="PIRSR000097-2"/>
    </source>
</evidence>
<dbReference type="PANTHER" id="PTHR43827:SF13">
    <property type="entry name" value="ALDO_KETO REDUCTASE FAMILY PROTEIN"/>
    <property type="match status" value="1"/>
</dbReference>
<dbReference type="InterPro" id="IPR018170">
    <property type="entry name" value="Aldo/ket_reductase_CS"/>
</dbReference>
<organism evidence="7 8">
    <name type="scientific">Dothistroma septosporum (strain NZE10 / CBS 128990)</name>
    <name type="common">Red band needle blight fungus</name>
    <name type="synonym">Mycosphaerella pini</name>
    <dbReference type="NCBI Taxonomy" id="675120"/>
    <lineage>
        <taxon>Eukaryota</taxon>
        <taxon>Fungi</taxon>
        <taxon>Dikarya</taxon>
        <taxon>Ascomycota</taxon>
        <taxon>Pezizomycotina</taxon>
        <taxon>Dothideomycetes</taxon>
        <taxon>Dothideomycetidae</taxon>
        <taxon>Mycosphaerellales</taxon>
        <taxon>Mycosphaerellaceae</taxon>
        <taxon>Dothistroma</taxon>
    </lineage>
</organism>
<dbReference type="EMBL" id="KB446545">
    <property type="protein sequence ID" value="EME39639.1"/>
    <property type="molecule type" value="Genomic_DNA"/>
</dbReference>
<dbReference type="SUPFAM" id="SSF51430">
    <property type="entry name" value="NAD(P)-linked oxidoreductase"/>
    <property type="match status" value="1"/>
</dbReference>
<feature type="active site" description="Proton donor" evidence="3">
    <location>
        <position position="60"/>
    </location>
</feature>
<comment type="similarity">
    <text evidence="1">Belongs to the aldo/keto reductase family.</text>
</comment>
<dbReference type="FunFam" id="3.20.20.100:FF:000015">
    <property type="entry name" value="Oxidoreductase, aldo/keto reductase family"/>
    <property type="match status" value="1"/>
</dbReference>
<dbReference type="PIRSF" id="PIRSF000097">
    <property type="entry name" value="AKR"/>
    <property type="match status" value="1"/>
</dbReference>
<dbReference type="PRINTS" id="PR00069">
    <property type="entry name" value="ALDKETRDTASE"/>
</dbReference>
<evidence type="ECO:0000313" key="7">
    <source>
        <dbReference type="EMBL" id="EME39639.1"/>
    </source>
</evidence>
<protein>
    <recommendedName>
        <fullName evidence="6">NADP-dependent oxidoreductase domain-containing protein</fullName>
    </recommendedName>
</protein>
<reference evidence="8" key="1">
    <citation type="journal article" date="2012" name="PLoS Genet.">
        <title>The genomes of the fungal plant pathogens Cladosporium fulvum and Dothistroma septosporum reveal adaptation to different hosts and lifestyles but also signatures of common ancestry.</title>
        <authorList>
            <person name="de Wit P.J.G.M."/>
            <person name="van der Burgt A."/>
            <person name="Oekmen B."/>
            <person name="Stergiopoulos I."/>
            <person name="Abd-Elsalam K.A."/>
            <person name="Aerts A.L."/>
            <person name="Bahkali A.H."/>
            <person name="Beenen H.G."/>
            <person name="Chettri P."/>
            <person name="Cox M.P."/>
            <person name="Datema E."/>
            <person name="de Vries R.P."/>
            <person name="Dhillon B."/>
            <person name="Ganley A.R."/>
            <person name="Griffiths S.A."/>
            <person name="Guo Y."/>
            <person name="Hamelin R.C."/>
            <person name="Henrissat B."/>
            <person name="Kabir M.S."/>
            <person name="Jashni M.K."/>
            <person name="Kema G."/>
            <person name="Klaubauf S."/>
            <person name="Lapidus A."/>
            <person name="Levasseur A."/>
            <person name="Lindquist E."/>
            <person name="Mehrabi R."/>
            <person name="Ohm R.A."/>
            <person name="Owen T.J."/>
            <person name="Salamov A."/>
            <person name="Schwelm A."/>
            <person name="Schijlen E."/>
            <person name="Sun H."/>
            <person name="van den Burg H.A."/>
            <person name="van Ham R.C.H.J."/>
            <person name="Zhang S."/>
            <person name="Goodwin S.B."/>
            <person name="Grigoriev I.V."/>
            <person name="Collemare J."/>
            <person name="Bradshaw R.E."/>
        </authorList>
    </citation>
    <scope>NUCLEOTIDE SEQUENCE [LARGE SCALE GENOMIC DNA]</scope>
    <source>
        <strain evidence="8">NZE10 / CBS 128990</strain>
    </source>
</reference>
<feature type="domain" description="NADP-dependent oxidoreductase" evidence="6">
    <location>
        <begin position="44"/>
        <end position="273"/>
    </location>
</feature>
<evidence type="ECO:0000256" key="1">
    <source>
        <dbReference type="ARBA" id="ARBA00007905"/>
    </source>
</evidence>
<dbReference type="CDD" id="cd19071">
    <property type="entry name" value="AKR_AKR1-5-like"/>
    <property type="match status" value="1"/>
</dbReference>
<feature type="site" description="Lowers pKa of active site Tyr" evidence="5">
    <location>
        <position position="85"/>
    </location>
</feature>
<evidence type="ECO:0000256" key="3">
    <source>
        <dbReference type="PIRSR" id="PIRSR000097-1"/>
    </source>
</evidence>